<accession>A0ABX6QXK0</accession>
<protein>
    <submittedName>
        <fullName evidence="2">Uncharacterized protein</fullName>
    </submittedName>
</protein>
<sequence length="151" mass="17155">MNIDIKLVMMKHNNQWYLLLPLLCVFLSSAGQAQAQRHESRIHHMTGTLLGDYPLPEHVFVVVTLNDQTQHDQVIAKYQFHGDGLTLPIDFQLAYSGANIRHNHRYRIQAEIVERGHVRYVGEGMAAELAPEPSVYDGQIQMTLVKSASLH</sequence>
<gene>
    <name evidence="2" type="ORF">Vspart_01159</name>
</gene>
<keyword evidence="1" id="KW-0732">Signal</keyword>
<evidence type="ECO:0000313" key="3">
    <source>
        <dbReference type="Proteomes" id="UP000515264"/>
    </source>
</evidence>
<reference evidence="2 3" key="1">
    <citation type="journal article" date="2020" name="J. Nat. Prod.">
        <title>Genomics-Metabolomics Profiling Disclosed Marine Vibrio spartinae 3.6 as a Producer of a New Branched Side Chain Prodigiosin.</title>
        <authorList>
            <person name="Vitale G.A."/>
            <person name="Sciarretta M."/>
            <person name="Palma Esposito F."/>
            <person name="January G.G."/>
            <person name="Giaccio M."/>
            <person name="Bunk B."/>
            <person name="Sproer C."/>
            <person name="Bajerski F."/>
            <person name="Power D."/>
            <person name="Festa C."/>
            <person name="Monti M.C."/>
            <person name="D'Auria M.V."/>
            <person name="de Pascale D."/>
        </authorList>
    </citation>
    <scope>NUCLEOTIDE SEQUENCE [LARGE SCALE GENOMIC DNA]</scope>
    <source>
        <strain evidence="2 3">3.6</strain>
    </source>
</reference>
<organism evidence="2 3">
    <name type="scientific">Vibrio spartinae</name>
    <dbReference type="NCBI Taxonomy" id="1918945"/>
    <lineage>
        <taxon>Bacteria</taxon>
        <taxon>Pseudomonadati</taxon>
        <taxon>Pseudomonadota</taxon>
        <taxon>Gammaproteobacteria</taxon>
        <taxon>Vibrionales</taxon>
        <taxon>Vibrionaceae</taxon>
        <taxon>Vibrio</taxon>
    </lineage>
</organism>
<evidence type="ECO:0000256" key="1">
    <source>
        <dbReference type="SAM" id="SignalP"/>
    </source>
</evidence>
<dbReference type="InterPro" id="IPR039366">
    <property type="entry name" value="Pilotin"/>
</dbReference>
<name>A0ABX6QXK0_9VIBR</name>
<evidence type="ECO:0000313" key="2">
    <source>
        <dbReference type="EMBL" id="QMV13914.1"/>
    </source>
</evidence>
<keyword evidence="3" id="KW-1185">Reference proteome</keyword>
<proteinExistence type="predicted"/>
<feature type="signal peptide" evidence="1">
    <location>
        <begin position="1"/>
        <end position="35"/>
    </location>
</feature>
<dbReference type="EMBL" id="CP046268">
    <property type="protein sequence ID" value="QMV13914.1"/>
    <property type="molecule type" value="Genomic_DNA"/>
</dbReference>
<dbReference type="Proteomes" id="UP000515264">
    <property type="component" value="Chromosome 1"/>
</dbReference>
<dbReference type="Pfam" id="PF09619">
    <property type="entry name" value="YscW"/>
    <property type="match status" value="1"/>
</dbReference>
<feature type="chain" id="PRO_5045226131" evidence="1">
    <location>
        <begin position="36"/>
        <end position="151"/>
    </location>
</feature>